<dbReference type="KEGG" id="hazt:108665460"/>
<dbReference type="Pfam" id="PF00012">
    <property type="entry name" value="HSP70"/>
    <property type="match status" value="1"/>
</dbReference>
<dbReference type="InterPro" id="IPR043129">
    <property type="entry name" value="ATPase_NBD"/>
</dbReference>
<comment type="similarity">
    <text evidence="1">Belongs to the heat shock protein 70 family.</text>
</comment>
<dbReference type="Gene3D" id="3.30.30.30">
    <property type="match status" value="1"/>
</dbReference>
<dbReference type="InterPro" id="IPR018181">
    <property type="entry name" value="Heat_shock_70_CS"/>
</dbReference>
<dbReference type="GO" id="GO:0034663">
    <property type="term" value="C:endoplasmic reticulum chaperone complex"/>
    <property type="evidence" value="ECO:0007669"/>
    <property type="project" value="TreeGrafter"/>
</dbReference>
<dbReference type="Proteomes" id="UP000711488">
    <property type="component" value="Unassembled WGS sequence"/>
</dbReference>
<accession>A0A8B7N395</accession>
<dbReference type="PRINTS" id="PR00301">
    <property type="entry name" value="HEATSHOCK70"/>
</dbReference>
<evidence type="ECO:0000313" key="4">
    <source>
        <dbReference type="EMBL" id="KAA0185457.1"/>
    </source>
</evidence>
<evidence type="ECO:0000256" key="3">
    <source>
        <dbReference type="ARBA" id="ARBA00022840"/>
    </source>
</evidence>
<reference evidence="4" key="3">
    <citation type="submission" date="2019-06" db="EMBL/GenBank/DDBJ databases">
        <authorList>
            <person name="Poynton C."/>
            <person name="Hasenbein S."/>
            <person name="Benoit J.B."/>
            <person name="Sepulveda M.S."/>
            <person name="Poelchau M.F."/>
            <person name="Murali S.C."/>
            <person name="Chen S."/>
            <person name="Glastad K.M."/>
            <person name="Werren J.H."/>
            <person name="Vineis J.H."/>
            <person name="Bowen J.L."/>
            <person name="Friedrich M."/>
            <person name="Jones J."/>
            <person name="Robertson H.M."/>
            <person name="Feyereisen R."/>
            <person name="Mechler-Hickson A."/>
            <person name="Mathers N."/>
            <person name="Lee C.E."/>
            <person name="Colbourne J.K."/>
            <person name="Biales A."/>
            <person name="Johnston J.S."/>
            <person name="Wellborn G.A."/>
            <person name="Rosendale A.J."/>
            <person name="Cridge A.G."/>
            <person name="Munoz-Torres M.C."/>
            <person name="Bain P.A."/>
            <person name="Manny A.R."/>
            <person name="Major K.M."/>
            <person name="Lambert F.N."/>
            <person name="Vulpe C.D."/>
            <person name="Tuck P."/>
            <person name="Blalock B.J."/>
            <person name="Lin Y.-Y."/>
            <person name="Smith M.E."/>
            <person name="Ochoa-Acuna H."/>
            <person name="Chen M.-J.M."/>
            <person name="Childers C.P."/>
            <person name="Qu J."/>
            <person name="Dugan S."/>
            <person name="Lee S.L."/>
            <person name="Chao H."/>
            <person name="Dinh H."/>
            <person name="Han Y."/>
            <person name="Doddapaneni H."/>
            <person name="Worley K.C."/>
            <person name="Muzny D.M."/>
            <person name="Gibbs R.A."/>
            <person name="Richards S."/>
        </authorList>
    </citation>
    <scope>NUCLEOTIDE SEQUENCE</scope>
    <source>
        <strain evidence="4">HAZT.00-mixed</strain>
        <tissue evidence="4">Whole organism</tissue>
    </source>
</reference>
<reference evidence="6" key="4">
    <citation type="submission" date="2025-04" db="UniProtKB">
        <authorList>
            <consortium name="RefSeq"/>
        </authorList>
    </citation>
    <scope>IDENTIFICATION</scope>
    <source>
        <tissue evidence="6">Whole organism</tissue>
    </source>
</reference>
<dbReference type="EMBL" id="JQDR03016283">
    <property type="protein sequence ID" value="KAA0185457.1"/>
    <property type="molecule type" value="Genomic_DNA"/>
</dbReference>
<dbReference type="PROSITE" id="PS01036">
    <property type="entry name" value="HSP70_3"/>
    <property type="match status" value="1"/>
</dbReference>
<proteinExistence type="inferred from homology"/>
<dbReference type="GO" id="GO:0140662">
    <property type="term" value="F:ATP-dependent protein folding chaperone"/>
    <property type="evidence" value="ECO:0007669"/>
    <property type="project" value="InterPro"/>
</dbReference>
<evidence type="ECO:0000256" key="1">
    <source>
        <dbReference type="ARBA" id="ARBA00007381"/>
    </source>
</evidence>
<gene>
    <name evidence="6" type="primary">LOC108665460</name>
    <name evidence="4" type="ORF">HAZT_HAZT009015</name>
</gene>
<dbReference type="Proteomes" id="UP000694843">
    <property type="component" value="Unplaced"/>
</dbReference>
<dbReference type="PANTHER" id="PTHR45639">
    <property type="entry name" value="HSC70CB, ISOFORM G-RELATED"/>
    <property type="match status" value="1"/>
</dbReference>
<evidence type="ECO:0000313" key="5">
    <source>
        <dbReference type="Proteomes" id="UP000694843"/>
    </source>
</evidence>
<dbReference type="GO" id="GO:0030968">
    <property type="term" value="P:endoplasmic reticulum unfolded protein response"/>
    <property type="evidence" value="ECO:0007669"/>
    <property type="project" value="TreeGrafter"/>
</dbReference>
<sequence>MSGAASIGLDLGAGKCCVACVRAGAVKVLPNAYEKKTTPSFVAFTGTCSLVGIDATNQARSNATNTVYGVKTILGRSYWDPVVQKYASYSPVKVVDDGGKPAMEVEYRGDMLRVTPEVVAAMQLLKMRQEAEVQVGDIGGAVVAVPATYSNRQREALVAACKIAGLPLLDLICETTATALAYWHNRGSSVAQQTILVFDMGATKLDVSVIKICNKEIKALAVSGDDSYGGDNLDQELMTLVNEDFINENSKSLLDKPSSKLRLKLACEILKKNLTLLQSFEHNEDNILGELPLKIDVQRKQFQLLFAQNLSTKFTKILNSVLYDAGLTKDQIDEVVVVGGSSRVPFISDFLKIYFGEKNLNMTVNADESVARGAAIRADQLNGNDPTHVAISEMVQDPVREISLLATEFQKYLVATPDMKFTVILRELNNNKVIQEKITSYTLGRHLVFEANTSVFPKNEENDIVEKKSENNFHLDSEFKEMMNQLEQFEFDRITVEKDAKERVSGNR</sequence>
<dbReference type="Gene3D" id="3.90.640.10">
    <property type="entry name" value="Actin, Chain A, domain 4"/>
    <property type="match status" value="1"/>
</dbReference>
<dbReference type="SUPFAM" id="SSF53067">
    <property type="entry name" value="Actin-like ATPase domain"/>
    <property type="match status" value="2"/>
</dbReference>
<accession>A0A6A0GRI5</accession>
<dbReference type="InterPro" id="IPR013126">
    <property type="entry name" value="Hsp_70_fam"/>
</dbReference>
<dbReference type="PANTHER" id="PTHR45639:SF34">
    <property type="entry name" value="CHAPERONE PROTEIN DNAK"/>
    <property type="match status" value="1"/>
</dbReference>
<keyword evidence="2" id="KW-0547">Nucleotide-binding</keyword>
<evidence type="ECO:0000256" key="2">
    <source>
        <dbReference type="ARBA" id="ARBA00022741"/>
    </source>
</evidence>
<dbReference type="GO" id="GO:0005524">
    <property type="term" value="F:ATP binding"/>
    <property type="evidence" value="ECO:0007669"/>
    <property type="project" value="UniProtKB-KW"/>
</dbReference>
<reference evidence="4" key="2">
    <citation type="journal article" date="2018" name="Environ. Sci. Technol.">
        <title>The Toxicogenome of Hyalella azteca: A Model for Sediment Ecotoxicology and Evolutionary Toxicology.</title>
        <authorList>
            <person name="Poynton H.C."/>
            <person name="Hasenbein S."/>
            <person name="Benoit J.B."/>
            <person name="Sepulveda M.S."/>
            <person name="Poelchau M.F."/>
            <person name="Hughes D.S.T."/>
            <person name="Murali S.C."/>
            <person name="Chen S."/>
            <person name="Glastad K.M."/>
            <person name="Goodisman M.A.D."/>
            <person name="Werren J.H."/>
            <person name="Vineis J.H."/>
            <person name="Bowen J.L."/>
            <person name="Friedrich M."/>
            <person name="Jones J."/>
            <person name="Robertson H.M."/>
            <person name="Feyereisen R."/>
            <person name="Mechler-Hickson A."/>
            <person name="Mathers N."/>
            <person name="Lee C.E."/>
            <person name="Colbourne J.K."/>
            <person name="Biales A."/>
            <person name="Johnston J.S."/>
            <person name="Wellborn G.A."/>
            <person name="Rosendale A.J."/>
            <person name="Cridge A.G."/>
            <person name="Munoz-Torres M.C."/>
            <person name="Bain P.A."/>
            <person name="Manny A.R."/>
            <person name="Major K.M."/>
            <person name="Lambert F.N."/>
            <person name="Vulpe C.D."/>
            <person name="Tuck P."/>
            <person name="Blalock B.J."/>
            <person name="Lin Y.Y."/>
            <person name="Smith M.E."/>
            <person name="Ochoa-Acuna H."/>
            <person name="Chen M.M."/>
            <person name="Childers C.P."/>
            <person name="Qu J."/>
            <person name="Dugan S."/>
            <person name="Lee S.L."/>
            <person name="Chao H."/>
            <person name="Dinh H."/>
            <person name="Han Y."/>
            <person name="Doddapaneni H."/>
            <person name="Worley K.C."/>
            <person name="Muzny D.M."/>
            <person name="Gibbs R.A."/>
            <person name="Richards S."/>
        </authorList>
    </citation>
    <scope>NUCLEOTIDE SEQUENCE</scope>
    <source>
        <strain evidence="4">HAZT.00-mixed</strain>
        <tissue evidence="4">Whole organism</tissue>
    </source>
</reference>
<protein>
    <submittedName>
        <fullName evidence="6">Heat shock 70 kDa protein-like</fullName>
    </submittedName>
</protein>
<dbReference type="AlphaFoldDB" id="A0A6A0GRI5"/>
<keyword evidence="3" id="KW-0067">ATP-binding</keyword>
<evidence type="ECO:0000313" key="6">
    <source>
        <dbReference type="RefSeq" id="XP_018007704.2"/>
    </source>
</evidence>
<dbReference type="Gene3D" id="3.30.420.40">
    <property type="match status" value="2"/>
</dbReference>
<organism evidence="4">
    <name type="scientific">Hyalella azteca</name>
    <name type="common">Amphipod</name>
    <dbReference type="NCBI Taxonomy" id="294128"/>
    <lineage>
        <taxon>Eukaryota</taxon>
        <taxon>Metazoa</taxon>
        <taxon>Ecdysozoa</taxon>
        <taxon>Arthropoda</taxon>
        <taxon>Crustacea</taxon>
        <taxon>Multicrustacea</taxon>
        <taxon>Malacostraca</taxon>
        <taxon>Eumalacostraca</taxon>
        <taxon>Peracarida</taxon>
        <taxon>Amphipoda</taxon>
        <taxon>Senticaudata</taxon>
        <taxon>Talitrida</taxon>
        <taxon>Talitroidea</taxon>
        <taxon>Hyalellidae</taxon>
        <taxon>Hyalella</taxon>
    </lineage>
</organism>
<dbReference type="RefSeq" id="XP_018007704.2">
    <property type="nucleotide sequence ID" value="XM_018152215.2"/>
</dbReference>
<name>A0A6A0GRI5_HYAAZ</name>
<keyword evidence="5" id="KW-1185">Reference proteome</keyword>
<dbReference type="GeneID" id="108665460"/>
<reference evidence="4" key="1">
    <citation type="submission" date="2014-08" db="EMBL/GenBank/DDBJ databases">
        <authorList>
            <person name="Murali S."/>
            <person name="Richards S."/>
            <person name="Bandaranaike D."/>
            <person name="Bellair M."/>
            <person name="Blankenburg K."/>
            <person name="Chao H."/>
            <person name="Dinh H."/>
            <person name="Doddapaneni H."/>
            <person name="Dugan-Rocha S."/>
            <person name="Elkadiri S."/>
            <person name="Gnanaolivu R."/>
            <person name="Hughes D."/>
            <person name="Lee S."/>
            <person name="Li M."/>
            <person name="Ming W."/>
            <person name="Munidasa M."/>
            <person name="Muniz J."/>
            <person name="Nguyen L."/>
            <person name="Osuji N."/>
            <person name="Pu L.-L."/>
            <person name="Puazo M."/>
            <person name="Skinner E."/>
            <person name="Qu C."/>
            <person name="Quiroz J."/>
            <person name="Raj R."/>
            <person name="Weissenberger G."/>
            <person name="Xin Y."/>
            <person name="Zou X."/>
            <person name="Han Y."/>
            <person name="Worley K."/>
            <person name="Muzny D."/>
            <person name="Gibbs R."/>
        </authorList>
    </citation>
    <scope>NUCLEOTIDE SEQUENCE</scope>
    <source>
        <strain evidence="4">HAZT.00-mixed</strain>
        <tissue evidence="4">Whole organism</tissue>
    </source>
</reference>